<dbReference type="AlphaFoldDB" id="A0A077M2C1"/>
<evidence type="ECO:0000313" key="3">
    <source>
        <dbReference type="Proteomes" id="UP000035721"/>
    </source>
</evidence>
<dbReference type="EMBL" id="CAJB01000203">
    <property type="protein sequence ID" value="CCH78374.1"/>
    <property type="molecule type" value="Genomic_DNA"/>
</dbReference>
<sequence>MSAAEEPVLPVFQAPANEAAQRDLAVSDEATGDGWAAPGPDGKGPEGWEVKGNTASRTFHTPESPWYRRTKAEVWFRDAEAAVAAGFTDALERTKTDFDEKDGKGEP</sequence>
<dbReference type="Proteomes" id="UP000035721">
    <property type="component" value="Unassembled WGS sequence"/>
</dbReference>
<organism evidence="2 3">
    <name type="scientific">Nostocoides japonicum T1-X7</name>
    <dbReference type="NCBI Taxonomy" id="1194083"/>
    <lineage>
        <taxon>Bacteria</taxon>
        <taxon>Bacillati</taxon>
        <taxon>Actinomycetota</taxon>
        <taxon>Actinomycetes</taxon>
        <taxon>Micrococcales</taxon>
        <taxon>Intrasporangiaceae</taxon>
        <taxon>Nostocoides</taxon>
    </lineage>
</organism>
<keyword evidence="3" id="KW-1185">Reference proteome</keyword>
<protein>
    <submittedName>
        <fullName evidence="2">Uncharacterized protein</fullName>
    </submittedName>
</protein>
<evidence type="ECO:0000256" key="1">
    <source>
        <dbReference type="SAM" id="MobiDB-lite"/>
    </source>
</evidence>
<dbReference type="STRING" id="1194083.BN12_2810001"/>
<feature type="region of interest" description="Disordered" evidence="1">
    <location>
        <begin position="1"/>
        <end position="63"/>
    </location>
</feature>
<name>A0A077M2C1_9MICO</name>
<reference evidence="2 3" key="1">
    <citation type="journal article" date="2013" name="ISME J.">
        <title>A metabolic model for members of the genus Tetrasphaera involved in enhanced biological phosphorus removal.</title>
        <authorList>
            <person name="Kristiansen R."/>
            <person name="Nguyen H.T.T."/>
            <person name="Saunders A.M."/>
            <person name="Nielsen J.L."/>
            <person name="Wimmer R."/>
            <person name="Le V.Q."/>
            <person name="McIlroy S.J."/>
            <person name="Petrovski S."/>
            <person name="Seviour R.J."/>
            <person name="Calteau A."/>
            <person name="Nielsen K.L."/>
            <person name="Nielsen P.H."/>
        </authorList>
    </citation>
    <scope>NUCLEOTIDE SEQUENCE [LARGE SCALE GENOMIC DNA]</scope>
    <source>
        <strain evidence="2 3">T1-X7</strain>
    </source>
</reference>
<evidence type="ECO:0000313" key="2">
    <source>
        <dbReference type="EMBL" id="CCH78374.1"/>
    </source>
</evidence>
<proteinExistence type="predicted"/>
<accession>A0A077M2C1</accession>
<gene>
    <name evidence="2" type="ORF">BN12_2810001</name>
</gene>
<dbReference type="OrthoDB" id="4871889at2"/>
<comment type="caution">
    <text evidence="2">The sequence shown here is derived from an EMBL/GenBank/DDBJ whole genome shotgun (WGS) entry which is preliminary data.</text>
</comment>